<dbReference type="EMBL" id="GEBQ01030340">
    <property type="protein sequence ID" value="JAT09637.1"/>
    <property type="molecule type" value="Transcribed_RNA"/>
</dbReference>
<evidence type="ECO:0000313" key="4">
    <source>
        <dbReference type="EMBL" id="JAT22463.1"/>
    </source>
</evidence>
<accession>A0A1B6LFJ9</accession>
<keyword evidence="1" id="KW-1133">Transmembrane helix</keyword>
<dbReference type="Pfam" id="PF10551">
    <property type="entry name" value="MULE"/>
    <property type="match status" value="1"/>
</dbReference>
<keyword evidence="1" id="KW-0812">Transmembrane</keyword>
<sequence>MVCYIHLSNRLQGALSSTRHIHIDVTFNVPLQLGTRLQLLTFHAEYLHHLFPVSYLIMTRKTRQAYEGVLQDLVQLVLQWHPEANFETAIRNAARLVWPQATIIGCFFHYTQAVFRMHTIPQLRPLADTNLEAEKALGMALCLLPAYLTGFRWAWRSLRCISKHMASSPDFSRC</sequence>
<gene>
    <name evidence="4" type="ORF">g.23638</name>
    <name evidence="3" type="ORF">g.23640</name>
</gene>
<dbReference type="AlphaFoldDB" id="A0A1B6LFJ9"/>
<reference evidence="4" key="1">
    <citation type="submission" date="2015-11" db="EMBL/GenBank/DDBJ databases">
        <title>De novo transcriptome assembly of four potential Pierce s Disease insect vectors from Arizona vineyards.</title>
        <authorList>
            <person name="Tassone E.E."/>
        </authorList>
    </citation>
    <scope>NUCLEOTIDE SEQUENCE</scope>
</reference>
<feature type="non-terminal residue" evidence="4">
    <location>
        <position position="174"/>
    </location>
</feature>
<name>A0A1B6LFJ9_9HEMI</name>
<evidence type="ECO:0000313" key="3">
    <source>
        <dbReference type="EMBL" id="JAT09637.1"/>
    </source>
</evidence>
<evidence type="ECO:0000256" key="1">
    <source>
        <dbReference type="SAM" id="Phobius"/>
    </source>
</evidence>
<dbReference type="InterPro" id="IPR018289">
    <property type="entry name" value="MULE_transposase_dom"/>
</dbReference>
<dbReference type="EMBL" id="GEBQ01017514">
    <property type="protein sequence ID" value="JAT22463.1"/>
    <property type="molecule type" value="Transcribed_RNA"/>
</dbReference>
<evidence type="ECO:0000259" key="2">
    <source>
        <dbReference type="Pfam" id="PF10551"/>
    </source>
</evidence>
<organism evidence="4">
    <name type="scientific">Graphocephala atropunctata</name>
    <dbReference type="NCBI Taxonomy" id="36148"/>
    <lineage>
        <taxon>Eukaryota</taxon>
        <taxon>Metazoa</taxon>
        <taxon>Ecdysozoa</taxon>
        <taxon>Arthropoda</taxon>
        <taxon>Hexapoda</taxon>
        <taxon>Insecta</taxon>
        <taxon>Pterygota</taxon>
        <taxon>Neoptera</taxon>
        <taxon>Paraneoptera</taxon>
        <taxon>Hemiptera</taxon>
        <taxon>Auchenorrhyncha</taxon>
        <taxon>Membracoidea</taxon>
        <taxon>Cicadellidae</taxon>
        <taxon>Cicadellinae</taxon>
        <taxon>Cicadellini</taxon>
        <taxon>Graphocephala</taxon>
    </lineage>
</organism>
<proteinExistence type="predicted"/>
<feature type="transmembrane region" description="Helical" evidence="1">
    <location>
        <begin position="136"/>
        <end position="155"/>
    </location>
</feature>
<keyword evidence="1" id="KW-0472">Membrane</keyword>
<feature type="domain" description="MULE transposase" evidence="2">
    <location>
        <begin position="22"/>
        <end position="111"/>
    </location>
</feature>
<protein>
    <recommendedName>
        <fullName evidence="2">MULE transposase domain-containing protein</fullName>
    </recommendedName>
</protein>